<dbReference type="InterPro" id="IPR017871">
    <property type="entry name" value="ABC_transporter-like_CS"/>
</dbReference>
<dbReference type="GO" id="GO:0016887">
    <property type="term" value="F:ATP hydrolysis activity"/>
    <property type="evidence" value="ECO:0007669"/>
    <property type="project" value="InterPro"/>
</dbReference>
<dbReference type="InterPro" id="IPR003439">
    <property type="entry name" value="ABC_transporter-like_ATP-bd"/>
</dbReference>
<dbReference type="EMBL" id="ASRX01000032">
    <property type="protein sequence ID" value="EYF04575.1"/>
    <property type="molecule type" value="Genomic_DNA"/>
</dbReference>
<evidence type="ECO:0000313" key="6">
    <source>
        <dbReference type="Proteomes" id="UP000019678"/>
    </source>
</evidence>
<keyword evidence="3" id="KW-1133">Transmembrane helix</keyword>
<accession>A0A017T720</accession>
<feature type="transmembrane region" description="Helical" evidence="3">
    <location>
        <begin position="306"/>
        <end position="324"/>
    </location>
</feature>
<feature type="transmembrane region" description="Helical" evidence="3">
    <location>
        <begin position="195"/>
        <end position="217"/>
    </location>
</feature>
<proteinExistence type="predicted"/>
<dbReference type="InterPro" id="IPR039421">
    <property type="entry name" value="Type_1_exporter"/>
</dbReference>
<name>A0A017T720_9BACT</name>
<keyword evidence="3" id="KW-0472">Membrane</keyword>
<feature type="transmembrane region" description="Helical" evidence="3">
    <location>
        <begin position="330"/>
        <end position="350"/>
    </location>
</feature>
<dbReference type="GO" id="GO:0005524">
    <property type="term" value="F:ATP binding"/>
    <property type="evidence" value="ECO:0007669"/>
    <property type="project" value="UniProtKB-KW"/>
</dbReference>
<evidence type="ECO:0000256" key="3">
    <source>
        <dbReference type="SAM" id="Phobius"/>
    </source>
</evidence>
<dbReference type="GO" id="GO:0034040">
    <property type="term" value="F:ATPase-coupled lipid transmembrane transporter activity"/>
    <property type="evidence" value="ECO:0007669"/>
    <property type="project" value="TreeGrafter"/>
</dbReference>
<dbReference type="PANTHER" id="PTHR24221:SF654">
    <property type="entry name" value="ATP-BINDING CASSETTE SUB-FAMILY B MEMBER 6"/>
    <property type="match status" value="1"/>
</dbReference>
<keyword evidence="2" id="KW-0067">ATP-binding</keyword>
<dbReference type="OrthoDB" id="5510295at2"/>
<dbReference type="SUPFAM" id="SSF52540">
    <property type="entry name" value="P-loop containing nucleoside triphosphate hydrolases"/>
    <property type="match status" value="1"/>
</dbReference>
<reference evidence="5 6" key="1">
    <citation type="submission" date="2013-05" db="EMBL/GenBank/DDBJ databases">
        <title>Genome assembly of Chondromyces apiculatus DSM 436.</title>
        <authorList>
            <person name="Sharma G."/>
            <person name="Khatri I."/>
            <person name="Kaur C."/>
            <person name="Mayilraj S."/>
            <person name="Subramanian S."/>
        </authorList>
    </citation>
    <scope>NUCLEOTIDE SEQUENCE [LARGE SCALE GENOMIC DNA]</scope>
    <source>
        <strain evidence="5 6">DSM 436</strain>
    </source>
</reference>
<gene>
    <name evidence="5" type="ORF">CAP_4395</name>
</gene>
<protein>
    <recommendedName>
        <fullName evidence="4">ABC transporter domain-containing protein</fullName>
    </recommendedName>
</protein>
<organism evidence="5 6">
    <name type="scientific">Chondromyces apiculatus DSM 436</name>
    <dbReference type="NCBI Taxonomy" id="1192034"/>
    <lineage>
        <taxon>Bacteria</taxon>
        <taxon>Pseudomonadati</taxon>
        <taxon>Myxococcota</taxon>
        <taxon>Polyangia</taxon>
        <taxon>Polyangiales</taxon>
        <taxon>Polyangiaceae</taxon>
        <taxon>Chondromyces</taxon>
    </lineage>
</organism>
<dbReference type="eggNOG" id="COG1132">
    <property type="taxonomic scope" value="Bacteria"/>
</dbReference>
<dbReference type="CDD" id="cd03228">
    <property type="entry name" value="ABCC_MRP_Like"/>
    <property type="match status" value="1"/>
</dbReference>
<sequence>MSAPLQRACWPLERLGDAAVALAERLGLSQAQPHLGAPPQDADPWTLTRWLETLEPALHLEFHPAEPSLQLLGTMLTHHLPALALLPAAEGKGVLVLLRATGRHLVLLSPEGHAIEVDRDEIADALSHAAVAAAAPHLEPLLDLAAVPLRRRPAARRALLVDWLGEQQVAQLWRVRIAAAAPVRRQASHAHLPRLAALIALAFAAYQILLLLSWWMIGNGAFSGRLHPGWITAWTLVLLSSAPFLQASGWLQGRVSIAVARLLKARLLRGSLSVDPDRLKHEGIGHQIGRVIEAETFELLSLNGGFLGLLALFQLPAAATVLALGPGGALQVAALLAWSAFTAVSALRLYRARLRWSHRSLRLTHDTIERMVGNRTRLVQQPEASWHDEEDRDLASVAQAAAAMDRGEVIMRAVIPRGWLVLGVASLLPATLAEALPTARLAVGLGGVLLAYQGFYLLSQSLTQILTAHVSWTLVRDMFHAGAAPPRAVPVRPHAEDAAPTAPTVPTVLHASGLGFRYPDRAAPVLDRCSLTIARNDRILLRGSSGGGKSTLASLLAGLREAHEGTLLLDGLDRHTLGREAWRRRVVLVPQFHDNHVFTASFAFNLLVGRRWPAHDEDYRAAEAVCHGLGLGKLLERMPGGLSEMVGEAGWRLSHGERSRMFVARALLQSPRVLILDESFGALDPENVLRCLEYVTRQDCSLILISHP</sequence>
<dbReference type="PANTHER" id="PTHR24221">
    <property type="entry name" value="ATP-BINDING CASSETTE SUB-FAMILY B"/>
    <property type="match status" value="1"/>
</dbReference>
<dbReference type="Proteomes" id="UP000019678">
    <property type="component" value="Unassembled WGS sequence"/>
</dbReference>
<evidence type="ECO:0000256" key="2">
    <source>
        <dbReference type="ARBA" id="ARBA00022840"/>
    </source>
</evidence>
<feature type="transmembrane region" description="Helical" evidence="3">
    <location>
        <begin position="229"/>
        <end position="251"/>
    </location>
</feature>
<dbReference type="Pfam" id="PF00005">
    <property type="entry name" value="ABC_tran"/>
    <property type="match status" value="1"/>
</dbReference>
<dbReference type="PROSITE" id="PS50893">
    <property type="entry name" value="ABC_TRANSPORTER_2"/>
    <property type="match status" value="1"/>
</dbReference>
<dbReference type="STRING" id="1192034.CAP_4395"/>
<dbReference type="Gene3D" id="3.40.50.300">
    <property type="entry name" value="P-loop containing nucleotide triphosphate hydrolases"/>
    <property type="match status" value="1"/>
</dbReference>
<evidence type="ECO:0000256" key="1">
    <source>
        <dbReference type="ARBA" id="ARBA00022741"/>
    </source>
</evidence>
<keyword evidence="6" id="KW-1185">Reference proteome</keyword>
<evidence type="ECO:0000313" key="5">
    <source>
        <dbReference type="EMBL" id="EYF04575.1"/>
    </source>
</evidence>
<feature type="domain" description="ABC transporter" evidence="4">
    <location>
        <begin position="509"/>
        <end position="707"/>
    </location>
</feature>
<comment type="caution">
    <text evidence="5">The sequence shown here is derived from an EMBL/GenBank/DDBJ whole genome shotgun (WGS) entry which is preliminary data.</text>
</comment>
<evidence type="ECO:0000259" key="4">
    <source>
        <dbReference type="PROSITE" id="PS50893"/>
    </source>
</evidence>
<dbReference type="InterPro" id="IPR027417">
    <property type="entry name" value="P-loop_NTPase"/>
</dbReference>
<feature type="transmembrane region" description="Helical" evidence="3">
    <location>
        <begin position="414"/>
        <end position="433"/>
    </location>
</feature>
<dbReference type="PROSITE" id="PS00211">
    <property type="entry name" value="ABC_TRANSPORTER_1"/>
    <property type="match status" value="1"/>
</dbReference>
<dbReference type="AlphaFoldDB" id="A0A017T720"/>
<dbReference type="RefSeq" id="WP_052375610.1">
    <property type="nucleotide sequence ID" value="NZ_ASRX01000032.1"/>
</dbReference>
<keyword evidence="1" id="KW-0547">Nucleotide-binding</keyword>
<keyword evidence="3" id="KW-0812">Transmembrane</keyword>